<evidence type="ECO:0000259" key="1">
    <source>
        <dbReference type="Pfam" id="PF13966"/>
    </source>
</evidence>
<dbReference type="Proteomes" id="UP001396334">
    <property type="component" value="Unassembled WGS sequence"/>
</dbReference>
<keyword evidence="3" id="KW-1185">Reference proteome</keyword>
<accession>A0ABR2NFZ6</accession>
<gene>
    <name evidence="2" type="ORF">V6N11_039752</name>
</gene>
<evidence type="ECO:0000313" key="3">
    <source>
        <dbReference type="Proteomes" id="UP001396334"/>
    </source>
</evidence>
<proteinExistence type="predicted"/>
<sequence>MKVMQRIKVFMWLAFHDRLLTNAERSMRHLEDSNMCSLCSLPDIMVWKHPPMGWVEVNCDGVRRSSDGMASAGGIVRDDYGHGFNKTKDWLAGCCRGGPIAIIVLGNPLEELLDWLREKAAPLN</sequence>
<evidence type="ECO:0000313" key="2">
    <source>
        <dbReference type="EMBL" id="KAK8974973.1"/>
    </source>
</evidence>
<comment type="caution">
    <text evidence="2">The sequence shown here is derived from an EMBL/GenBank/DDBJ whole genome shotgun (WGS) entry which is preliminary data.</text>
</comment>
<dbReference type="EMBL" id="JBBPBN010000155">
    <property type="protein sequence ID" value="KAK8974973.1"/>
    <property type="molecule type" value="Genomic_DNA"/>
</dbReference>
<reference evidence="2 3" key="1">
    <citation type="journal article" date="2024" name="G3 (Bethesda)">
        <title>Genome assembly of Hibiscus sabdariffa L. provides insights into metabolisms of medicinal natural products.</title>
        <authorList>
            <person name="Kim T."/>
        </authorList>
    </citation>
    <scope>NUCLEOTIDE SEQUENCE [LARGE SCALE GENOMIC DNA]</scope>
    <source>
        <strain evidence="2">TK-2024</strain>
        <tissue evidence="2">Old leaves</tissue>
    </source>
</reference>
<organism evidence="2 3">
    <name type="scientific">Hibiscus sabdariffa</name>
    <name type="common">roselle</name>
    <dbReference type="NCBI Taxonomy" id="183260"/>
    <lineage>
        <taxon>Eukaryota</taxon>
        <taxon>Viridiplantae</taxon>
        <taxon>Streptophyta</taxon>
        <taxon>Embryophyta</taxon>
        <taxon>Tracheophyta</taxon>
        <taxon>Spermatophyta</taxon>
        <taxon>Magnoliopsida</taxon>
        <taxon>eudicotyledons</taxon>
        <taxon>Gunneridae</taxon>
        <taxon>Pentapetalae</taxon>
        <taxon>rosids</taxon>
        <taxon>malvids</taxon>
        <taxon>Malvales</taxon>
        <taxon>Malvaceae</taxon>
        <taxon>Malvoideae</taxon>
        <taxon>Hibiscus</taxon>
    </lineage>
</organism>
<dbReference type="InterPro" id="IPR026960">
    <property type="entry name" value="RVT-Znf"/>
</dbReference>
<dbReference type="Pfam" id="PF13966">
    <property type="entry name" value="zf-RVT"/>
    <property type="match status" value="1"/>
</dbReference>
<feature type="domain" description="Reverse transcriptase zinc-binding" evidence="1">
    <location>
        <begin position="2"/>
        <end position="41"/>
    </location>
</feature>
<protein>
    <recommendedName>
        <fullName evidence="1">Reverse transcriptase zinc-binding domain-containing protein</fullName>
    </recommendedName>
</protein>
<name>A0ABR2NFZ6_9ROSI</name>